<dbReference type="EMBL" id="KQ989606">
    <property type="protein sequence ID" value="KZV54116.1"/>
    <property type="molecule type" value="Genomic_DNA"/>
</dbReference>
<protein>
    <submittedName>
        <fullName evidence="1">Flotillin-like protein 1</fullName>
    </submittedName>
</protein>
<gene>
    <name evidence="1" type="ORF">F511_16956</name>
</gene>
<keyword evidence="2" id="KW-1185">Reference proteome</keyword>
<name>A0A2Z7DA40_9LAMI</name>
<accession>A0A2Z7DA40</accession>
<evidence type="ECO:0000313" key="2">
    <source>
        <dbReference type="Proteomes" id="UP000250235"/>
    </source>
</evidence>
<dbReference type="Proteomes" id="UP000250235">
    <property type="component" value="Unassembled WGS sequence"/>
</dbReference>
<dbReference type="AlphaFoldDB" id="A0A2Z7DA40"/>
<proteinExistence type="predicted"/>
<sequence>MGNADPNKTKAGNKYEVKPQYEELSKQINMQHATNQCYEFMRLSKEISQLDRCNNRQIISCRLYTKAHSREATDLTTSNIDMFKLKAAKGCSIRTTNPQNSTSQSRQGTADLTACEQIAPSFKITKPKISSNKSVQGSSSNADVDSRRWYISAYPAVLLQPCPVVIAILFLPDFEGERQYRTLISLLVWCKDERVIPVCLCTPQWPLTILRSICCFPGYSVGHGFDPAGGAPGGR</sequence>
<reference evidence="1 2" key="1">
    <citation type="journal article" date="2015" name="Proc. Natl. Acad. Sci. U.S.A.">
        <title>The resurrection genome of Boea hygrometrica: A blueprint for survival of dehydration.</title>
        <authorList>
            <person name="Xiao L."/>
            <person name="Yang G."/>
            <person name="Zhang L."/>
            <person name="Yang X."/>
            <person name="Zhao S."/>
            <person name="Ji Z."/>
            <person name="Zhou Q."/>
            <person name="Hu M."/>
            <person name="Wang Y."/>
            <person name="Chen M."/>
            <person name="Xu Y."/>
            <person name="Jin H."/>
            <person name="Xiao X."/>
            <person name="Hu G."/>
            <person name="Bao F."/>
            <person name="Hu Y."/>
            <person name="Wan P."/>
            <person name="Li L."/>
            <person name="Deng X."/>
            <person name="Kuang T."/>
            <person name="Xiang C."/>
            <person name="Zhu J.K."/>
            <person name="Oliver M.J."/>
            <person name="He Y."/>
        </authorList>
    </citation>
    <scope>NUCLEOTIDE SEQUENCE [LARGE SCALE GENOMIC DNA]</scope>
    <source>
        <strain evidence="2">cv. XS01</strain>
    </source>
</reference>
<evidence type="ECO:0000313" key="1">
    <source>
        <dbReference type="EMBL" id="KZV54116.1"/>
    </source>
</evidence>
<organism evidence="1 2">
    <name type="scientific">Dorcoceras hygrometricum</name>
    <dbReference type="NCBI Taxonomy" id="472368"/>
    <lineage>
        <taxon>Eukaryota</taxon>
        <taxon>Viridiplantae</taxon>
        <taxon>Streptophyta</taxon>
        <taxon>Embryophyta</taxon>
        <taxon>Tracheophyta</taxon>
        <taxon>Spermatophyta</taxon>
        <taxon>Magnoliopsida</taxon>
        <taxon>eudicotyledons</taxon>
        <taxon>Gunneridae</taxon>
        <taxon>Pentapetalae</taxon>
        <taxon>asterids</taxon>
        <taxon>lamiids</taxon>
        <taxon>Lamiales</taxon>
        <taxon>Gesneriaceae</taxon>
        <taxon>Didymocarpoideae</taxon>
        <taxon>Trichosporeae</taxon>
        <taxon>Loxocarpinae</taxon>
        <taxon>Dorcoceras</taxon>
    </lineage>
</organism>